<feature type="coiled-coil region" evidence="1">
    <location>
        <begin position="672"/>
        <end position="727"/>
    </location>
</feature>
<protein>
    <submittedName>
        <fullName evidence="3">Portal protein</fullName>
    </submittedName>
</protein>
<evidence type="ECO:0000313" key="3">
    <source>
        <dbReference type="EMBL" id="WEU69742.1"/>
    </source>
</evidence>
<feature type="region of interest" description="Disordered" evidence="2">
    <location>
        <begin position="782"/>
        <end position="805"/>
    </location>
</feature>
<feature type="compositionally biased region" description="Basic and acidic residues" evidence="2">
    <location>
        <begin position="782"/>
        <end position="791"/>
    </location>
</feature>
<dbReference type="Proteomes" id="UP001241835">
    <property type="component" value="Segment"/>
</dbReference>
<reference evidence="3 4" key="1">
    <citation type="submission" date="2023-01" db="EMBL/GenBank/DDBJ databases">
        <title>New crAssphage isolates infecting Bacteroides cellulosilyticus.</title>
        <authorList>
            <person name="Papudeshi B."/>
            <person name="Vega A.A."/>
            <person name="Souza C."/>
            <person name="Giles S.K."/>
            <person name="Mallawaarachchi V."/>
            <person name="Roach M.J."/>
            <person name="An M."/>
            <person name="Jacobson N."/>
            <person name="McNair K."/>
            <person name="Mora M.F."/>
            <person name="Pastrana K."/>
            <person name="Leigh C."/>
            <person name="Cram C."/>
            <person name="Plewa W.S."/>
            <person name="Grigson S.R."/>
            <person name="Bouras G.S."/>
            <person name="Decewicz P."/>
            <person name="Luque A."/>
            <person name="Droit L."/>
            <person name="Handley S."/>
            <person name="Segall A.M."/>
            <person name="Dinsdale E.A."/>
            <person name="Edwards R.A."/>
        </authorList>
    </citation>
    <scope>NUCLEOTIDE SEQUENCE [LARGE SCALE GENOMIC DNA]</scope>
    <source>
        <strain evidence="3">Bc01</strain>
    </source>
</reference>
<proteinExistence type="predicted"/>
<keyword evidence="1" id="KW-0175">Coiled coil</keyword>
<sequence length="805" mass="92883">MADFLNFPRQMLPFSKKTKQWRKDCLLWANQKTFFNYSLVRKSVIHKKINYDLLNGRLHMSDLELVLNPDGIKAAYIPDRLQHYPIMNSKLNVLRGEESKRVFDFKVVVTNPNAISEIEDNKKNELLQRLQEMITDTSISEDEYNIKLEKLNDYYTYEWQDIREVRANELLNHYIKEYDIPLIFNNGFMDAMTVGEEIYQCDIVGGEPVIERVNPLKIRIFKSGYSNKVEDADMIILEDYWSPGRVIDTYYDVLSPKDIKYIETMPDYIGQGAVDQMDNIDERYGFVNQNMIGDEITVRDGTYFFDPANLFTEGIANSLLPYDLAGNLRVLRLYWKSKRKILKVKSYDPETGEEEWNFYPENYVVDKEAGEEVQSFWVNEAWEGTMIGNEIFVNMRPRLIQYNRLNNPSRCHFGIVGSIYNLNDSRPFSLVDMMKPYNYLYDAIHDRLNKAIASNWGSILELDLSKVPKGWDVGKWMYYARVNHIAVIDSFKEGTIGASTGKLAGALNNAGKGMIETNIGNYIQQQINLLEFIKMEMSEVAGISKQREGQVSSRETVGGVERATLQSSHITEWLFTIHDDVKKRALECFLETAKVALKGRNKKFQYILSDTSTRIMEIDGDEFAEADYGLVVDNSNGTQELQQKLDTLAQAALQTQTLSFSTITKLYTSSSLAEKQRLIEKDEKQIRERQAQAQKEQLEAQQQIAAMQQEQKEAELLQKEEANIRDNQTKIIVAQIQSDSSNEDDGIVIDDYSPEAKANLAEKIREFDEKLKLDKDKLKLDKKKAETDASIKRQALRKKSSTTNK</sequence>
<evidence type="ECO:0000256" key="2">
    <source>
        <dbReference type="SAM" id="MobiDB-lite"/>
    </source>
</evidence>
<evidence type="ECO:0000313" key="4">
    <source>
        <dbReference type="Proteomes" id="UP001241835"/>
    </source>
</evidence>
<dbReference type="EMBL" id="OQ198717">
    <property type="protein sequence ID" value="WEU69742.1"/>
    <property type="molecule type" value="Genomic_DNA"/>
</dbReference>
<evidence type="ECO:0000256" key="1">
    <source>
        <dbReference type="SAM" id="Coils"/>
    </source>
</evidence>
<organism evidence="3 4">
    <name type="scientific">Kehishuvirus sp. 'tikkala'</name>
    <dbReference type="NCBI Taxonomy" id="3028513"/>
    <lineage>
        <taxon>Viruses</taxon>
        <taxon>Duplodnaviria</taxon>
        <taxon>Heunggongvirae</taxon>
        <taxon>Uroviricota</taxon>
        <taxon>Caudoviricetes</taxon>
        <taxon>Crassvirales</taxon>
        <taxon>Steigviridae</taxon>
        <taxon>Asinivirinae</taxon>
        <taxon>Kehishuvirus</taxon>
    </lineage>
</organism>
<keyword evidence="4" id="KW-1185">Reference proteome</keyword>
<name>A0AAF0D5K2_9CAUD</name>
<accession>A0AAF0D5K2</accession>
<feature type="compositionally biased region" description="Basic residues" evidence="2">
    <location>
        <begin position="794"/>
        <end position="805"/>
    </location>
</feature>